<comment type="caution">
    <text evidence="2">The sequence shown here is derived from an EMBL/GenBank/DDBJ whole genome shotgun (WGS) entry which is preliminary data.</text>
</comment>
<feature type="compositionally biased region" description="Polar residues" evidence="1">
    <location>
        <begin position="285"/>
        <end position="296"/>
    </location>
</feature>
<feature type="compositionally biased region" description="Basic and acidic residues" evidence="1">
    <location>
        <begin position="271"/>
        <end position="280"/>
    </location>
</feature>
<dbReference type="EMBL" id="JAEOAQ010000001">
    <property type="protein sequence ID" value="KAG5421689.1"/>
    <property type="molecule type" value="Genomic_DNA"/>
</dbReference>
<feature type="compositionally biased region" description="Basic and acidic residues" evidence="1">
    <location>
        <begin position="98"/>
        <end position="110"/>
    </location>
</feature>
<feature type="compositionally biased region" description="Basic residues" evidence="1">
    <location>
        <begin position="217"/>
        <end position="227"/>
    </location>
</feature>
<dbReference type="GeneID" id="93649410"/>
<reference evidence="2 3" key="1">
    <citation type="submission" date="2020-12" db="EMBL/GenBank/DDBJ databases">
        <title>Effect of drift, selection, and recombination on the evolution of hybrid genomes in Candida yeast pathogens.</title>
        <authorList>
            <person name="Mixao V."/>
            <person name="Ksiezopolska E."/>
            <person name="Saus E."/>
            <person name="Boekhout T."/>
            <person name="Gacser A."/>
            <person name="Gabaldon T."/>
        </authorList>
    </citation>
    <scope>NUCLEOTIDE SEQUENCE [LARGE SCALE GENOMIC DNA]</scope>
    <source>
        <strain evidence="2 3">BP57</strain>
    </source>
</reference>
<dbReference type="RefSeq" id="XP_067550805.1">
    <property type="nucleotide sequence ID" value="XM_067695182.1"/>
</dbReference>
<feature type="compositionally biased region" description="Low complexity" evidence="1">
    <location>
        <begin position="387"/>
        <end position="398"/>
    </location>
</feature>
<dbReference type="AlphaFoldDB" id="A0A8H7ZJ72"/>
<keyword evidence="3" id="KW-1185">Reference proteome</keyword>
<feature type="compositionally biased region" description="Basic and acidic residues" evidence="1">
    <location>
        <begin position="344"/>
        <end position="354"/>
    </location>
</feature>
<feature type="compositionally biased region" description="Low complexity" evidence="1">
    <location>
        <begin position="130"/>
        <end position="139"/>
    </location>
</feature>
<feature type="compositionally biased region" description="Polar residues" evidence="1">
    <location>
        <begin position="171"/>
        <end position="206"/>
    </location>
</feature>
<organism evidence="2 3">
    <name type="scientific">Candida metapsilosis</name>
    <dbReference type="NCBI Taxonomy" id="273372"/>
    <lineage>
        <taxon>Eukaryota</taxon>
        <taxon>Fungi</taxon>
        <taxon>Dikarya</taxon>
        <taxon>Ascomycota</taxon>
        <taxon>Saccharomycotina</taxon>
        <taxon>Pichiomycetes</taxon>
        <taxon>Debaryomycetaceae</taxon>
        <taxon>Candida/Lodderomyces clade</taxon>
        <taxon>Candida</taxon>
    </lineage>
</organism>
<proteinExistence type="predicted"/>
<sequence>MTKSDHLNGSKSSSRLRDIKVENEAKHQDQLAPAAEESGPSIEELKFQKDLDYLLNNEDGVVIDSEVSTLVAFNGVDETQMKVVAQGKGKSRKSKSPKHLDTPKTVRVEDVIEDLGELQFSSDEEDATNSGSKSASSKSTPRKKRNRKSKKKASKNPLQEFENGVHVENAPSPSKNGSAINENTQEVEGKPTSNGNADPRGSNSTDNLKEKSNITPKKARRKKSRKVLSKDLEGMHQQNGEGIAAPPATPSKSLAKKKSRAKKLNSLQGPDEVHRNKDVEANCIVQPTQQSSTIDSTKSHEETPKKSRKSPRKRNRAKSEPRKSVGEPSVSASDDAANSNVIKDSSKSEAREDLDQVPELNGSTSNIEESGSVSGTSDSGEASANCSPSKRSLKSSPRVQPNGDELGLSRKSSSSLVDQERLKTKNSVSSLFGITLKSLKSSSSNKSEHMPEVSPIKTIIGVSHQQILTADLTDVKLKTIMNAPSISKYAANSMKFVKKYEDEVFNNIDLKKEFLLLCINVALYESEGFKKSVNENKDILDHFGHYEELNLENTHTSITASEKTLHRNTLDYSMFAYFGHILIWALHLQRKATIPSFINEYGLTLSPDEIKMKIGGRHLWDKIFRELKGMNSKRWKHVLKFRNMFPFEEDQFMVILRFMKITNIP</sequence>
<evidence type="ECO:0000256" key="1">
    <source>
        <dbReference type="SAM" id="MobiDB-lite"/>
    </source>
</evidence>
<feature type="region of interest" description="Disordered" evidence="1">
    <location>
        <begin position="1"/>
        <end position="42"/>
    </location>
</feature>
<feature type="compositionally biased region" description="Basic residues" evidence="1">
    <location>
        <begin position="306"/>
        <end position="316"/>
    </location>
</feature>
<evidence type="ECO:0000313" key="3">
    <source>
        <dbReference type="Proteomes" id="UP000669133"/>
    </source>
</evidence>
<name>A0A8H7ZJ72_9ASCO</name>
<gene>
    <name evidence="2" type="ORF">I9W82_000781</name>
</gene>
<feature type="compositionally biased region" description="Acidic residues" evidence="1">
    <location>
        <begin position="111"/>
        <end position="127"/>
    </location>
</feature>
<feature type="compositionally biased region" description="Basic residues" evidence="1">
    <location>
        <begin position="140"/>
        <end position="154"/>
    </location>
</feature>
<feature type="compositionally biased region" description="Basic residues" evidence="1">
    <location>
        <begin position="254"/>
        <end position="263"/>
    </location>
</feature>
<feature type="compositionally biased region" description="Polar residues" evidence="1">
    <location>
        <begin position="361"/>
        <end position="386"/>
    </location>
</feature>
<evidence type="ECO:0000313" key="2">
    <source>
        <dbReference type="EMBL" id="KAG5421689.1"/>
    </source>
</evidence>
<dbReference type="Proteomes" id="UP000669133">
    <property type="component" value="Unassembled WGS sequence"/>
</dbReference>
<accession>A0A8H7ZJ72</accession>
<feature type="compositionally biased region" description="Low complexity" evidence="1">
    <location>
        <begin position="329"/>
        <end position="341"/>
    </location>
</feature>
<feature type="compositionally biased region" description="Basic and acidic residues" evidence="1">
    <location>
        <begin position="15"/>
        <end position="29"/>
    </location>
</feature>
<protein>
    <submittedName>
        <fullName evidence="2">Uncharacterized protein</fullName>
    </submittedName>
</protein>
<dbReference type="OrthoDB" id="4018341at2759"/>
<feature type="region of interest" description="Disordered" evidence="1">
    <location>
        <begin position="84"/>
        <end position="421"/>
    </location>
</feature>